<feature type="transmembrane region" description="Helical" evidence="2">
    <location>
        <begin position="51"/>
        <end position="75"/>
    </location>
</feature>
<dbReference type="PANTHER" id="PTHR38848:SF3">
    <property type="entry name" value="G-PROTEIN COUPLED RECEPTORS FAMILY 3 PROFILE DOMAIN-CONTAINING PROTEIN"/>
    <property type="match status" value="1"/>
</dbReference>
<feature type="transmembrane region" description="Helical" evidence="2">
    <location>
        <begin position="208"/>
        <end position="231"/>
    </location>
</feature>
<keyword evidence="2" id="KW-1133">Transmembrane helix</keyword>
<feature type="transmembrane region" description="Helical" evidence="2">
    <location>
        <begin position="20"/>
        <end position="39"/>
    </location>
</feature>
<dbReference type="OrthoDB" id="3210850at2759"/>
<evidence type="ECO:0000256" key="1">
    <source>
        <dbReference type="SAM" id="MobiDB-lite"/>
    </source>
</evidence>
<feature type="compositionally biased region" description="Polar residues" evidence="1">
    <location>
        <begin position="263"/>
        <end position="272"/>
    </location>
</feature>
<keyword evidence="2" id="KW-0812">Transmembrane</keyword>
<keyword evidence="2" id="KW-0472">Membrane</keyword>
<accession>A0A8H4PUP1</accession>
<protein>
    <submittedName>
        <fullName evidence="3">Uncharacterized protein</fullName>
    </submittedName>
</protein>
<evidence type="ECO:0000313" key="3">
    <source>
        <dbReference type="EMBL" id="KAF4510818.1"/>
    </source>
</evidence>
<evidence type="ECO:0000256" key="2">
    <source>
        <dbReference type="SAM" id="Phobius"/>
    </source>
</evidence>
<evidence type="ECO:0000313" key="4">
    <source>
        <dbReference type="Proteomes" id="UP000557566"/>
    </source>
</evidence>
<dbReference type="EMBL" id="JAAVMX010000003">
    <property type="protein sequence ID" value="KAF4510818.1"/>
    <property type="molecule type" value="Genomic_DNA"/>
</dbReference>
<sequence length="401" mass="43930">MDPSKLEGKDVPLTGRIMSMILSLSATTILSLFLAQRVLAVRAWRRLPPVVWLVFAIYIDSYAFVFASALLQHAFGANSSPRACDGAILLCLACYVTTKFVYLFLVEKAHIMRSAPKRRRCSKLYLLNSVGMLGVYIVVVLLNFIFRRAKITDGSCIIGMSSLAMIPLISFDTFVNIYLTVLFLIPLTRLYSFKNMTRSQANSRLRTVASRTFSGAVFTSLSSIVNLTVLMAMDGEPGWVCLMCCNCDIIFSAVVIQWVTSRDNAGTKSPTSSRERPTARYDATTTTDSMRSSTPRQMQPRPTTLADLSLANRGPWFPCRDESLDVPRGQAATHVVASTRTSETSLQAGSGTGKVTREDSGLSIAESCTRRPPTAMVPGQPDRECACSTTPYHASASTCPC</sequence>
<name>A0A8H4PUP1_9HYPO</name>
<feature type="transmembrane region" description="Helical" evidence="2">
    <location>
        <begin position="125"/>
        <end position="146"/>
    </location>
</feature>
<feature type="transmembrane region" description="Helical" evidence="2">
    <location>
        <begin position="87"/>
        <end position="105"/>
    </location>
</feature>
<dbReference type="Proteomes" id="UP000557566">
    <property type="component" value="Unassembled WGS sequence"/>
</dbReference>
<proteinExistence type="predicted"/>
<keyword evidence="4" id="KW-1185">Reference proteome</keyword>
<dbReference type="PANTHER" id="PTHR38848">
    <property type="entry name" value="G-PROTEIN COUPLED RECEPTORS FAMILY 3 PROFILE DOMAIN-CONTAINING PROTEIN"/>
    <property type="match status" value="1"/>
</dbReference>
<comment type="caution">
    <text evidence="3">The sequence shown here is derived from an EMBL/GenBank/DDBJ whole genome shotgun (WGS) entry which is preliminary data.</text>
</comment>
<feature type="region of interest" description="Disordered" evidence="1">
    <location>
        <begin position="263"/>
        <end position="301"/>
    </location>
</feature>
<organism evidence="3 4">
    <name type="scientific">Ophiocordyceps sinensis</name>
    <dbReference type="NCBI Taxonomy" id="72228"/>
    <lineage>
        <taxon>Eukaryota</taxon>
        <taxon>Fungi</taxon>
        <taxon>Dikarya</taxon>
        <taxon>Ascomycota</taxon>
        <taxon>Pezizomycotina</taxon>
        <taxon>Sordariomycetes</taxon>
        <taxon>Hypocreomycetidae</taxon>
        <taxon>Hypocreales</taxon>
        <taxon>Ophiocordycipitaceae</taxon>
        <taxon>Ophiocordyceps</taxon>
    </lineage>
</organism>
<gene>
    <name evidence="3" type="ORF">G6O67_002681</name>
</gene>
<feature type="compositionally biased region" description="Polar residues" evidence="1">
    <location>
        <begin position="283"/>
        <end position="301"/>
    </location>
</feature>
<feature type="transmembrane region" description="Helical" evidence="2">
    <location>
        <begin position="166"/>
        <end position="187"/>
    </location>
</feature>
<reference evidence="3 4" key="1">
    <citation type="journal article" date="2020" name="Genome Biol. Evol.">
        <title>A new high-quality draft genome assembly of the Chinese cordyceps Ophiocordyceps sinensis.</title>
        <authorList>
            <person name="Shu R."/>
            <person name="Zhang J."/>
            <person name="Meng Q."/>
            <person name="Zhang H."/>
            <person name="Zhou G."/>
            <person name="Li M."/>
            <person name="Wu P."/>
            <person name="Zhao Y."/>
            <person name="Chen C."/>
            <person name="Qin Q."/>
        </authorList>
    </citation>
    <scope>NUCLEOTIDE SEQUENCE [LARGE SCALE GENOMIC DNA]</scope>
    <source>
        <strain evidence="3 4">IOZ07</strain>
    </source>
</reference>
<dbReference type="AlphaFoldDB" id="A0A8H4PUP1"/>